<evidence type="ECO:0000313" key="4">
    <source>
        <dbReference type="WBParaSite" id="HPBE_0001296101-mRNA-1"/>
    </source>
</evidence>
<proteinExistence type="predicted"/>
<name>A0A183FWV1_HELPZ</name>
<dbReference type="WBParaSite" id="HPBE_0001296101-mRNA-1">
    <property type="protein sequence ID" value="HPBE_0001296101-mRNA-1"/>
    <property type="gene ID" value="HPBE_0001296101"/>
</dbReference>
<dbReference type="EMBL" id="UZAH01027712">
    <property type="protein sequence ID" value="VDO94336.1"/>
    <property type="molecule type" value="Genomic_DNA"/>
</dbReference>
<reference evidence="2 3" key="1">
    <citation type="submission" date="2018-11" db="EMBL/GenBank/DDBJ databases">
        <authorList>
            <consortium name="Pathogen Informatics"/>
        </authorList>
    </citation>
    <scope>NUCLEOTIDE SEQUENCE [LARGE SCALE GENOMIC DNA]</scope>
</reference>
<evidence type="ECO:0000313" key="3">
    <source>
        <dbReference type="Proteomes" id="UP000050761"/>
    </source>
</evidence>
<gene>
    <name evidence="2" type="ORF">HPBE_LOCUS12962</name>
</gene>
<dbReference type="Proteomes" id="UP000050761">
    <property type="component" value="Unassembled WGS sequence"/>
</dbReference>
<sequence length="158" mass="18186">METKMLRWTAGVTPMDHIRNGAIRQKFGVAPIADKMHESCLRWYVNVLREKEDSVRKIGLELEVSGKRPRGRPKQRCSDMLHTDMMLVSTLIKRRIGKGGVVTPEERTPRRGGTSAEEKEEEETGVCKLVRKSLKDDLREHHLTAKSRLNWSASYWTT</sequence>
<accession>A0A183FWV1</accession>
<accession>A0A3P7YZF2</accession>
<evidence type="ECO:0000313" key="2">
    <source>
        <dbReference type="EMBL" id="VDO94336.1"/>
    </source>
</evidence>
<evidence type="ECO:0000256" key="1">
    <source>
        <dbReference type="SAM" id="MobiDB-lite"/>
    </source>
</evidence>
<feature type="region of interest" description="Disordered" evidence="1">
    <location>
        <begin position="98"/>
        <end position="124"/>
    </location>
</feature>
<dbReference type="OrthoDB" id="5800121at2759"/>
<protein>
    <submittedName>
        <fullName evidence="4">HTH_48 domain-containing protein</fullName>
    </submittedName>
</protein>
<organism evidence="3 4">
    <name type="scientific">Heligmosomoides polygyrus</name>
    <name type="common">Parasitic roundworm</name>
    <dbReference type="NCBI Taxonomy" id="6339"/>
    <lineage>
        <taxon>Eukaryota</taxon>
        <taxon>Metazoa</taxon>
        <taxon>Ecdysozoa</taxon>
        <taxon>Nematoda</taxon>
        <taxon>Chromadorea</taxon>
        <taxon>Rhabditida</taxon>
        <taxon>Rhabditina</taxon>
        <taxon>Rhabditomorpha</taxon>
        <taxon>Strongyloidea</taxon>
        <taxon>Heligmosomidae</taxon>
        <taxon>Heligmosomoides</taxon>
    </lineage>
</organism>
<reference evidence="4" key="2">
    <citation type="submission" date="2019-09" db="UniProtKB">
        <authorList>
            <consortium name="WormBaseParasite"/>
        </authorList>
    </citation>
    <scope>IDENTIFICATION</scope>
</reference>
<dbReference type="AlphaFoldDB" id="A0A183FWV1"/>
<keyword evidence="3" id="KW-1185">Reference proteome</keyword>